<dbReference type="RefSeq" id="WP_377110784.1">
    <property type="nucleotide sequence ID" value="NZ_JBHTHZ010000001.1"/>
</dbReference>
<dbReference type="InterPro" id="IPR025248">
    <property type="entry name" value="DUF4007"/>
</dbReference>
<sequence length="291" mass="34083">MKIGFSGHETFVCRTFWLKKGYDFVMAGRSFTQEDAVVFLGVGKNMVTAINFWLRGFNIYDRENNQATELGRFLFEGHDPFLEDSASLWLLHHSIVKSQKVFIFNAFFNEFTKEKSEFTREHLIGFMKRKTEEEEIKLFSDKTYESDAAVFLRTYVRANDGKVDVEDETANLLIELNLISMYYKENTEGRAVQWYRVNRQDRRDLPLPILLFAILDKYGESTQSIAFNELLEGTDSPGSIFRLSERALENKLHDLANEYHEEMSFSDTAGNRVLQINRELDKWIILGEYYD</sequence>
<evidence type="ECO:0000259" key="1">
    <source>
        <dbReference type="Pfam" id="PF13182"/>
    </source>
</evidence>
<comment type="caution">
    <text evidence="2">The sequence shown here is derived from an EMBL/GenBank/DDBJ whole genome shotgun (WGS) entry which is preliminary data.</text>
</comment>
<reference evidence="3" key="1">
    <citation type="journal article" date="2019" name="Int. J. Syst. Evol. Microbiol.">
        <title>The Global Catalogue of Microorganisms (GCM) 10K type strain sequencing project: providing services to taxonomists for standard genome sequencing and annotation.</title>
        <authorList>
            <consortium name="The Broad Institute Genomics Platform"/>
            <consortium name="The Broad Institute Genome Sequencing Center for Infectious Disease"/>
            <person name="Wu L."/>
            <person name="Ma J."/>
        </authorList>
    </citation>
    <scope>NUCLEOTIDE SEQUENCE [LARGE SCALE GENOMIC DNA]</scope>
    <source>
        <strain evidence="3">CCUG 61484</strain>
    </source>
</reference>
<name>A0ABW3AMX4_9SPHI</name>
<proteinExistence type="predicted"/>
<dbReference type="Pfam" id="PF13182">
    <property type="entry name" value="DUF4007"/>
    <property type="match status" value="1"/>
</dbReference>
<evidence type="ECO:0000313" key="2">
    <source>
        <dbReference type="EMBL" id="MFD0792073.1"/>
    </source>
</evidence>
<dbReference type="EMBL" id="JBHTHZ010000001">
    <property type="protein sequence ID" value="MFD0792073.1"/>
    <property type="molecule type" value="Genomic_DNA"/>
</dbReference>
<protein>
    <submittedName>
        <fullName evidence="2">DUF4007 family protein</fullName>
    </submittedName>
</protein>
<keyword evidence="3" id="KW-1185">Reference proteome</keyword>
<evidence type="ECO:0000313" key="3">
    <source>
        <dbReference type="Proteomes" id="UP001597010"/>
    </source>
</evidence>
<organism evidence="2 3">
    <name type="scientific">Mucilaginibacter litoreus</name>
    <dbReference type="NCBI Taxonomy" id="1048221"/>
    <lineage>
        <taxon>Bacteria</taxon>
        <taxon>Pseudomonadati</taxon>
        <taxon>Bacteroidota</taxon>
        <taxon>Sphingobacteriia</taxon>
        <taxon>Sphingobacteriales</taxon>
        <taxon>Sphingobacteriaceae</taxon>
        <taxon>Mucilaginibacter</taxon>
    </lineage>
</organism>
<dbReference type="Proteomes" id="UP001597010">
    <property type="component" value="Unassembled WGS sequence"/>
</dbReference>
<accession>A0ABW3AMX4</accession>
<feature type="domain" description="DUF4007" evidence="1">
    <location>
        <begin position="5"/>
        <end position="290"/>
    </location>
</feature>
<gene>
    <name evidence="2" type="ORF">ACFQZX_00510</name>
</gene>